<protein>
    <submittedName>
        <fullName evidence="2">Uncharacterized protein</fullName>
    </submittedName>
</protein>
<proteinExistence type="predicted"/>
<evidence type="ECO:0000256" key="1">
    <source>
        <dbReference type="SAM" id="MobiDB-lite"/>
    </source>
</evidence>
<evidence type="ECO:0000313" key="2">
    <source>
        <dbReference type="EMBL" id="GCE17788.1"/>
    </source>
</evidence>
<comment type="caution">
    <text evidence="2">The sequence shown here is derived from an EMBL/GenBank/DDBJ whole genome shotgun (WGS) entry which is preliminary data.</text>
</comment>
<keyword evidence="3" id="KW-1185">Reference proteome</keyword>
<accession>A0A402AF98</accession>
<gene>
    <name evidence="2" type="ORF">KDK_15880</name>
</gene>
<feature type="region of interest" description="Disordered" evidence="1">
    <location>
        <begin position="1"/>
        <end position="35"/>
    </location>
</feature>
<dbReference type="Proteomes" id="UP000287188">
    <property type="component" value="Unassembled WGS sequence"/>
</dbReference>
<reference evidence="3" key="1">
    <citation type="submission" date="2018-12" db="EMBL/GenBank/DDBJ databases">
        <title>Tengunoibacter tsumagoiensis gen. nov., sp. nov., Dictyobacter kobayashii sp. nov., D. alpinus sp. nov., and D. joshuensis sp. nov. and description of Dictyobacteraceae fam. nov. within the order Ktedonobacterales isolated from Tengu-no-mugimeshi.</title>
        <authorList>
            <person name="Wang C.M."/>
            <person name="Zheng Y."/>
            <person name="Sakai Y."/>
            <person name="Toyoda A."/>
            <person name="Minakuchi Y."/>
            <person name="Abe K."/>
            <person name="Yokota A."/>
            <person name="Yabe S."/>
        </authorList>
    </citation>
    <scope>NUCLEOTIDE SEQUENCE [LARGE SCALE GENOMIC DNA]</scope>
    <source>
        <strain evidence="3">Uno11</strain>
    </source>
</reference>
<dbReference type="EMBL" id="BIFS01000001">
    <property type="protein sequence ID" value="GCE17788.1"/>
    <property type="molecule type" value="Genomic_DNA"/>
</dbReference>
<organism evidence="2 3">
    <name type="scientific">Dictyobacter kobayashii</name>
    <dbReference type="NCBI Taxonomy" id="2014872"/>
    <lineage>
        <taxon>Bacteria</taxon>
        <taxon>Bacillati</taxon>
        <taxon>Chloroflexota</taxon>
        <taxon>Ktedonobacteria</taxon>
        <taxon>Ktedonobacterales</taxon>
        <taxon>Dictyobacteraceae</taxon>
        <taxon>Dictyobacter</taxon>
    </lineage>
</organism>
<name>A0A402AF98_9CHLR</name>
<sequence length="67" mass="7460">MQEQGVQGDGSPTAGVRGVPGPSLRPPSRRRRRQMRERELLDEISGILACEKWLAYTANGENIDCYS</sequence>
<evidence type="ECO:0000313" key="3">
    <source>
        <dbReference type="Proteomes" id="UP000287188"/>
    </source>
</evidence>
<dbReference type="AlphaFoldDB" id="A0A402AF98"/>